<proteinExistence type="predicted"/>
<feature type="non-terminal residue" evidence="1">
    <location>
        <position position="1"/>
    </location>
</feature>
<feature type="non-terminal residue" evidence="1">
    <location>
        <position position="117"/>
    </location>
</feature>
<dbReference type="Proteomes" id="UP000265520">
    <property type="component" value="Unassembled WGS sequence"/>
</dbReference>
<evidence type="ECO:0000313" key="1">
    <source>
        <dbReference type="EMBL" id="MCI41692.1"/>
    </source>
</evidence>
<comment type="caution">
    <text evidence="1">The sequence shown here is derived from an EMBL/GenBank/DDBJ whole genome shotgun (WGS) entry which is preliminary data.</text>
</comment>
<evidence type="ECO:0000313" key="2">
    <source>
        <dbReference type="Proteomes" id="UP000265520"/>
    </source>
</evidence>
<dbReference type="GO" id="GO:0006508">
    <property type="term" value="P:proteolysis"/>
    <property type="evidence" value="ECO:0007669"/>
    <property type="project" value="UniProtKB-KW"/>
</dbReference>
<sequence>QLEAKLKADLQEKLVAERADFQEKLAAERAGFEEKLATQHQLMQQTMMETLKSIGFSQTPSETKKVVEDCSPKVIEHGSVKGSCSVAAANIKEDSDSDTDSVQKLLCMVVKRKTYFP</sequence>
<dbReference type="AlphaFoldDB" id="A0A392RZX4"/>
<name>A0A392RZX4_9FABA</name>
<organism evidence="1 2">
    <name type="scientific">Trifolium medium</name>
    <dbReference type="NCBI Taxonomy" id="97028"/>
    <lineage>
        <taxon>Eukaryota</taxon>
        <taxon>Viridiplantae</taxon>
        <taxon>Streptophyta</taxon>
        <taxon>Embryophyta</taxon>
        <taxon>Tracheophyta</taxon>
        <taxon>Spermatophyta</taxon>
        <taxon>Magnoliopsida</taxon>
        <taxon>eudicotyledons</taxon>
        <taxon>Gunneridae</taxon>
        <taxon>Pentapetalae</taxon>
        <taxon>rosids</taxon>
        <taxon>fabids</taxon>
        <taxon>Fabales</taxon>
        <taxon>Fabaceae</taxon>
        <taxon>Papilionoideae</taxon>
        <taxon>50 kb inversion clade</taxon>
        <taxon>NPAAA clade</taxon>
        <taxon>Hologalegina</taxon>
        <taxon>IRL clade</taxon>
        <taxon>Trifolieae</taxon>
        <taxon>Trifolium</taxon>
    </lineage>
</organism>
<dbReference type="GO" id="GO:0008233">
    <property type="term" value="F:peptidase activity"/>
    <property type="evidence" value="ECO:0007669"/>
    <property type="project" value="UniProtKB-KW"/>
</dbReference>
<reference evidence="1 2" key="1">
    <citation type="journal article" date="2018" name="Front. Plant Sci.">
        <title>Red Clover (Trifolium pratense) and Zigzag Clover (T. medium) - A Picture of Genomic Similarities and Differences.</title>
        <authorList>
            <person name="Dluhosova J."/>
            <person name="Istvanek J."/>
            <person name="Nedelnik J."/>
            <person name="Repkova J."/>
        </authorList>
    </citation>
    <scope>NUCLEOTIDE SEQUENCE [LARGE SCALE GENOMIC DNA]</scope>
    <source>
        <strain evidence="2">cv. 10/8</strain>
        <tissue evidence="1">Leaf</tissue>
    </source>
</reference>
<accession>A0A392RZX4</accession>
<protein>
    <submittedName>
        <fullName evidence="1">Ulp1 protease family carboxy-terminal domain protein</fullName>
    </submittedName>
</protein>
<keyword evidence="1" id="KW-0378">Hydrolase</keyword>
<keyword evidence="2" id="KW-1185">Reference proteome</keyword>
<dbReference type="EMBL" id="LXQA010295146">
    <property type="protein sequence ID" value="MCI41692.1"/>
    <property type="molecule type" value="Genomic_DNA"/>
</dbReference>
<keyword evidence="1" id="KW-0645">Protease</keyword>